<organism evidence="2">
    <name type="scientific">Siphoviridae sp. ctGkF2</name>
    <dbReference type="NCBI Taxonomy" id="2827823"/>
    <lineage>
        <taxon>Viruses</taxon>
        <taxon>Duplodnaviria</taxon>
        <taxon>Heunggongvirae</taxon>
        <taxon>Uroviricota</taxon>
        <taxon>Caudoviricetes</taxon>
    </lineage>
</organism>
<dbReference type="InterPro" id="IPR002109">
    <property type="entry name" value="Glutaredoxin"/>
</dbReference>
<sequence length="78" mass="9023">MTVTVYSKPFCSQCERTKNMLNLKRIPYVEVDVTEDQAAYDKVKNFWGFNQVPVVDTGDDVWSGFRPERIEQIETDGS</sequence>
<dbReference type="CDD" id="cd02976">
    <property type="entry name" value="NrdH"/>
    <property type="match status" value="1"/>
</dbReference>
<dbReference type="PANTHER" id="PTHR34386:SF1">
    <property type="entry name" value="GLUTAREDOXIN-LIKE PROTEIN NRDH"/>
    <property type="match status" value="1"/>
</dbReference>
<dbReference type="SUPFAM" id="SSF52833">
    <property type="entry name" value="Thioredoxin-like"/>
    <property type="match status" value="1"/>
</dbReference>
<evidence type="ECO:0000313" key="2">
    <source>
        <dbReference type="EMBL" id="DAF63946.1"/>
    </source>
</evidence>
<evidence type="ECO:0000259" key="1">
    <source>
        <dbReference type="Pfam" id="PF00462"/>
    </source>
</evidence>
<name>A0A8S5TMC4_9CAUD</name>
<dbReference type="EMBL" id="BK032847">
    <property type="protein sequence ID" value="DAF63946.1"/>
    <property type="molecule type" value="Genomic_DNA"/>
</dbReference>
<reference evidence="2" key="1">
    <citation type="journal article" date="2021" name="Proc. Natl. Acad. Sci. U.S.A.">
        <title>A Catalog of Tens of Thousands of Viruses from Human Metagenomes Reveals Hidden Associations with Chronic Diseases.</title>
        <authorList>
            <person name="Tisza M.J."/>
            <person name="Buck C.B."/>
        </authorList>
    </citation>
    <scope>NUCLEOTIDE SEQUENCE</scope>
    <source>
        <strain evidence="2">CtGkF2</strain>
    </source>
</reference>
<protein>
    <submittedName>
        <fullName evidence="2">NrdH</fullName>
    </submittedName>
</protein>
<dbReference type="InterPro" id="IPR036249">
    <property type="entry name" value="Thioredoxin-like_sf"/>
</dbReference>
<proteinExistence type="predicted"/>
<dbReference type="GO" id="GO:0009055">
    <property type="term" value="F:electron transfer activity"/>
    <property type="evidence" value="ECO:0007669"/>
    <property type="project" value="TreeGrafter"/>
</dbReference>
<dbReference type="Pfam" id="PF00462">
    <property type="entry name" value="Glutaredoxin"/>
    <property type="match status" value="1"/>
</dbReference>
<accession>A0A8S5TMC4</accession>
<feature type="domain" description="Glutaredoxin" evidence="1">
    <location>
        <begin position="3"/>
        <end position="61"/>
    </location>
</feature>
<dbReference type="Gene3D" id="3.40.30.10">
    <property type="entry name" value="Glutaredoxin"/>
    <property type="match status" value="1"/>
</dbReference>
<dbReference type="PANTHER" id="PTHR34386">
    <property type="entry name" value="GLUTAREDOXIN"/>
    <property type="match status" value="1"/>
</dbReference>
<dbReference type="InterPro" id="IPR051548">
    <property type="entry name" value="Grx-like_ET"/>
</dbReference>